<feature type="domain" description="RRM" evidence="4">
    <location>
        <begin position="505"/>
        <end position="585"/>
    </location>
</feature>
<feature type="compositionally biased region" description="Basic and acidic residues" evidence="3">
    <location>
        <begin position="190"/>
        <end position="202"/>
    </location>
</feature>
<dbReference type="Proteomes" id="UP000325081">
    <property type="component" value="Unassembled WGS sequence"/>
</dbReference>
<protein>
    <submittedName>
        <fullName evidence="5">Tobacco nucleolin</fullName>
    </submittedName>
</protein>
<feature type="compositionally biased region" description="Polar residues" evidence="3">
    <location>
        <begin position="392"/>
        <end position="404"/>
    </location>
</feature>
<dbReference type="PANTHER" id="PTHR23236">
    <property type="entry name" value="EUKARYOTIC TRANSLATION INITIATION FACTOR 4B/4H"/>
    <property type="match status" value="1"/>
</dbReference>
<feature type="compositionally biased region" description="Basic and acidic residues" evidence="3">
    <location>
        <begin position="382"/>
        <end position="391"/>
    </location>
</feature>
<evidence type="ECO:0000313" key="6">
    <source>
        <dbReference type="Proteomes" id="UP000325081"/>
    </source>
</evidence>
<evidence type="ECO:0000256" key="1">
    <source>
        <dbReference type="ARBA" id="ARBA00022884"/>
    </source>
</evidence>
<dbReference type="InterPro" id="IPR035979">
    <property type="entry name" value="RBD_domain_sf"/>
</dbReference>
<evidence type="ECO:0000256" key="3">
    <source>
        <dbReference type="SAM" id="MobiDB-lite"/>
    </source>
</evidence>
<organism evidence="5 6">
    <name type="scientific">Striga asiatica</name>
    <name type="common">Asiatic witchweed</name>
    <name type="synonym">Buchnera asiatica</name>
    <dbReference type="NCBI Taxonomy" id="4170"/>
    <lineage>
        <taxon>Eukaryota</taxon>
        <taxon>Viridiplantae</taxon>
        <taxon>Streptophyta</taxon>
        <taxon>Embryophyta</taxon>
        <taxon>Tracheophyta</taxon>
        <taxon>Spermatophyta</taxon>
        <taxon>Magnoliopsida</taxon>
        <taxon>eudicotyledons</taxon>
        <taxon>Gunneridae</taxon>
        <taxon>Pentapetalae</taxon>
        <taxon>asterids</taxon>
        <taxon>lamiids</taxon>
        <taxon>Lamiales</taxon>
        <taxon>Orobanchaceae</taxon>
        <taxon>Buchnereae</taxon>
        <taxon>Striga</taxon>
    </lineage>
</organism>
<feature type="compositionally biased region" description="Acidic residues" evidence="3">
    <location>
        <begin position="272"/>
        <end position="286"/>
    </location>
</feature>
<gene>
    <name evidence="5" type="ORF">STAS_35691</name>
</gene>
<sequence length="596" mass="63458">MGKSSKKSASKVSAPAVVAAPVPTKPLKKGKREAEDVAGKEVVSAKKQKVEEKKNVLKPEKKAVKVESSSEEDTSSESEHEPKVKVAAKNGHVDSNPKKPSVAAKNGHLASKKKAESSDDSDSSEDESSSDDEVAAVKKAPAPLAKKGPAPVPAKKEDESSDDSDSSSDDDSSDEDVAAAKKATPAVSHKKSEASTKKKDESSSEDSDSSEDESDTEEDAPTGKKAPAPPVNKAPVAAIKKKDDSSSDDEESSDEDVPAKNHLKAVAKKDESSEESESDDSSSSEEDVPKTAAVKTTIAETKQAKDEDSDDESSEESDDEEPQKKKIKQSGAPNAVKSSKGAEEDDSSSEEESSDEDEPTKTQGAKKDTDVEMIDATASKANAEKGFDKSPKTPTTPKEQSTGSRTLFVANLPFSVEQADVENFFKPAGEVVDVRFAVHPDNSLKGFGHVDFATAEEAQKAVNELNGKDLLGRALRLDLARERGAYIPRSGDSQSFQKGQSAQGLRVFVRGFDRNDGEDQIRNSLKDHFGSCGEIARVSIPQDPEGGVKGIAYIDFKDSDAFNQALELNGSEFGEGSLTVEEARSRGKKTTFNDDE</sequence>
<evidence type="ECO:0000259" key="4">
    <source>
        <dbReference type="PROSITE" id="PS50102"/>
    </source>
</evidence>
<feature type="compositionally biased region" description="Acidic residues" evidence="3">
    <location>
        <begin position="203"/>
        <end position="220"/>
    </location>
</feature>
<feature type="compositionally biased region" description="Low complexity" evidence="3">
    <location>
        <begin position="137"/>
        <end position="149"/>
    </location>
</feature>
<dbReference type="Gene3D" id="3.30.70.330">
    <property type="match status" value="2"/>
</dbReference>
<feature type="compositionally biased region" description="Acidic residues" evidence="3">
    <location>
        <begin position="307"/>
        <end position="321"/>
    </location>
</feature>
<feature type="compositionally biased region" description="Acidic residues" evidence="3">
    <location>
        <begin position="118"/>
        <end position="134"/>
    </location>
</feature>
<dbReference type="InterPro" id="IPR000504">
    <property type="entry name" value="RRM_dom"/>
</dbReference>
<feature type="compositionally biased region" description="Acidic residues" evidence="3">
    <location>
        <begin position="343"/>
        <end position="358"/>
    </location>
</feature>
<dbReference type="GO" id="GO:0003723">
    <property type="term" value="F:RNA binding"/>
    <property type="evidence" value="ECO:0007669"/>
    <property type="project" value="UniProtKB-UniRule"/>
</dbReference>
<evidence type="ECO:0000256" key="2">
    <source>
        <dbReference type="PROSITE-ProRule" id="PRU00176"/>
    </source>
</evidence>
<dbReference type="SMART" id="SM00360">
    <property type="entry name" value="RRM"/>
    <property type="match status" value="2"/>
</dbReference>
<dbReference type="AlphaFoldDB" id="A0A5A7RKT4"/>
<evidence type="ECO:0000313" key="5">
    <source>
        <dbReference type="EMBL" id="GER57855.1"/>
    </source>
</evidence>
<dbReference type="PROSITE" id="PS50102">
    <property type="entry name" value="RRM"/>
    <property type="match status" value="2"/>
</dbReference>
<dbReference type="PANTHER" id="PTHR23236:SF11">
    <property type="entry name" value="EUKARYOTIC TRANSLATION INITIATION FACTOR 4H"/>
    <property type="match status" value="1"/>
</dbReference>
<dbReference type="Pfam" id="PF00076">
    <property type="entry name" value="RRM_1"/>
    <property type="match status" value="2"/>
</dbReference>
<accession>A0A5A7RKT4</accession>
<feature type="compositionally biased region" description="Acidic residues" evidence="3">
    <location>
        <begin position="159"/>
        <end position="177"/>
    </location>
</feature>
<proteinExistence type="predicted"/>
<feature type="domain" description="RRM" evidence="4">
    <location>
        <begin position="405"/>
        <end position="482"/>
    </location>
</feature>
<dbReference type="GO" id="GO:0005730">
    <property type="term" value="C:nucleolus"/>
    <property type="evidence" value="ECO:0007669"/>
    <property type="project" value="TreeGrafter"/>
</dbReference>
<dbReference type="EMBL" id="BKCP01013736">
    <property type="protein sequence ID" value="GER57855.1"/>
    <property type="molecule type" value="Genomic_DNA"/>
</dbReference>
<reference evidence="6" key="1">
    <citation type="journal article" date="2019" name="Curr. Biol.">
        <title>Genome Sequence of Striga asiatica Provides Insight into the Evolution of Plant Parasitism.</title>
        <authorList>
            <person name="Yoshida S."/>
            <person name="Kim S."/>
            <person name="Wafula E.K."/>
            <person name="Tanskanen J."/>
            <person name="Kim Y.M."/>
            <person name="Honaas L."/>
            <person name="Yang Z."/>
            <person name="Spallek T."/>
            <person name="Conn C.E."/>
            <person name="Ichihashi Y."/>
            <person name="Cheong K."/>
            <person name="Cui S."/>
            <person name="Der J.P."/>
            <person name="Gundlach H."/>
            <person name="Jiao Y."/>
            <person name="Hori C."/>
            <person name="Ishida J.K."/>
            <person name="Kasahara H."/>
            <person name="Kiba T."/>
            <person name="Kim M.S."/>
            <person name="Koo N."/>
            <person name="Laohavisit A."/>
            <person name="Lee Y.H."/>
            <person name="Lumba S."/>
            <person name="McCourt P."/>
            <person name="Mortimer J.C."/>
            <person name="Mutuku J.M."/>
            <person name="Nomura T."/>
            <person name="Sasaki-Sekimoto Y."/>
            <person name="Seto Y."/>
            <person name="Wang Y."/>
            <person name="Wakatake T."/>
            <person name="Sakakibara H."/>
            <person name="Demura T."/>
            <person name="Yamaguchi S."/>
            <person name="Yoneyama K."/>
            <person name="Manabe R.I."/>
            <person name="Nelson D.C."/>
            <person name="Schulman A.H."/>
            <person name="Timko M.P."/>
            <person name="dePamphilis C.W."/>
            <person name="Choi D."/>
            <person name="Shirasu K."/>
        </authorList>
    </citation>
    <scope>NUCLEOTIDE SEQUENCE [LARGE SCALE GENOMIC DNA]</scope>
    <source>
        <strain evidence="6">cv. UVA1</strain>
    </source>
</reference>
<feature type="compositionally biased region" description="Low complexity" evidence="3">
    <location>
        <begin position="10"/>
        <end position="22"/>
    </location>
</feature>
<feature type="region of interest" description="Disordered" evidence="3">
    <location>
        <begin position="1"/>
        <end position="404"/>
    </location>
</feature>
<keyword evidence="1 2" id="KW-0694">RNA-binding</keyword>
<keyword evidence="6" id="KW-1185">Reference proteome</keyword>
<name>A0A5A7RKT4_STRAF</name>
<dbReference type="InterPro" id="IPR012677">
    <property type="entry name" value="Nucleotide-bd_a/b_plait_sf"/>
</dbReference>
<dbReference type="OrthoDB" id="439808at2759"/>
<feature type="compositionally biased region" description="Acidic residues" evidence="3">
    <location>
        <begin position="246"/>
        <end position="256"/>
    </location>
</feature>
<comment type="caution">
    <text evidence="5">The sequence shown here is derived from an EMBL/GenBank/DDBJ whole genome shotgun (WGS) entry which is preliminary data.</text>
</comment>
<dbReference type="SUPFAM" id="SSF54928">
    <property type="entry name" value="RNA-binding domain, RBD"/>
    <property type="match status" value="2"/>
</dbReference>
<feature type="compositionally biased region" description="Basic and acidic residues" evidence="3">
    <location>
        <begin position="48"/>
        <end position="65"/>
    </location>
</feature>